<reference evidence="1" key="1">
    <citation type="submission" date="2023-03" db="UniProtKB">
        <authorList>
            <consortium name="EnsemblPlants"/>
        </authorList>
    </citation>
    <scope>IDENTIFICATION</scope>
</reference>
<sequence>MLLNTVDVLFCWVFFNYKVANNLFSTILLSSIQIYGKSGLDRVTTYKYEYYVTCMVTEKEK</sequence>
<proteinExistence type="predicted"/>
<name>A0A9I9E6A6_CUCME</name>
<dbReference type="EnsemblPlants" id="MELO3C029371.2.1">
    <property type="protein sequence ID" value="MELO3C029371.2.1"/>
    <property type="gene ID" value="MELO3C029371.2"/>
</dbReference>
<protein>
    <submittedName>
        <fullName evidence="1">Uncharacterized protein</fullName>
    </submittedName>
</protein>
<accession>A0A9I9E6A6</accession>
<organism evidence="1">
    <name type="scientific">Cucumis melo</name>
    <name type="common">Muskmelon</name>
    <dbReference type="NCBI Taxonomy" id="3656"/>
    <lineage>
        <taxon>Eukaryota</taxon>
        <taxon>Viridiplantae</taxon>
        <taxon>Streptophyta</taxon>
        <taxon>Embryophyta</taxon>
        <taxon>Tracheophyta</taxon>
        <taxon>Spermatophyta</taxon>
        <taxon>Magnoliopsida</taxon>
        <taxon>eudicotyledons</taxon>
        <taxon>Gunneridae</taxon>
        <taxon>Pentapetalae</taxon>
        <taxon>rosids</taxon>
        <taxon>fabids</taxon>
        <taxon>Cucurbitales</taxon>
        <taxon>Cucurbitaceae</taxon>
        <taxon>Benincaseae</taxon>
        <taxon>Cucumis</taxon>
    </lineage>
</organism>
<dbReference type="AlphaFoldDB" id="A0A9I9E6A6"/>
<dbReference type="Gramene" id="MELO3C029371.2.1">
    <property type="protein sequence ID" value="MELO3C029371.2.1"/>
    <property type="gene ID" value="MELO3C029371.2"/>
</dbReference>
<evidence type="ECO:0000313" key="1">
    <source>
        <dbReference type="EnsemblPlants" id="MELO3C029371.2.1"/>
    </source>
</evidence>